<dbReference type="SUPFAM" id="SSF48592">
    <property type="entry name" value="GroEL equatorial domain-like"/>
    <property type="match status" value="1"/>
</dbReference>
<comment type="caution">
    <text evidence="5">The sequence shown here is derived from an EMBL/GenBank/DDBJ whole genome shotgun (WGS) entry which is preliminary data.</text>
</comment>
<evidence type="ECO:0000256" key="4">
    <source>
        <dbReference type="SAM" id="Coils"/>
    </source>
</evidence>
<reference evidence="5 6" key="1">
    <citation type="submission" date="2022-12" db="EMBL/GenBank/DDBJ databases">
        <title>Chromosome-level genome assembly of true bugs.</title>
        <authorList>
            <person name="Ma L."/>
            <person name="Li H."/>
        </authorList>
    </citation>
    <scope>NUCLEOTIDE SEQUENCE [LARGE SCALE GENOMIC DNA]</scope>
    <source>
        <strain evidence="5">Lab_2022b</strain>
    </source>
</reference>
<dbReference type="InterPro" id="IPR027413">
    <property type="entry name" value="GROEL-like_equatorial_sf"/>
</dbReference>
<dbReference type="FunFam" id="3.50.7.10:FF:000001">
    <property type="entry name" value="60 kDa chaperonin"/>
    <property type="match status" value="1"/>
</dbReference>
<keyword evidence="4" id="KW-0175">Coiled coil</keyword>
<dbReference type="NCBIfam" id="NF000592">
    <property type="entry name" value="PRK00013.1"/>
    <property type="match status" value="1"/>
</dbReference>
<dbReference type="SUPFAM" id="SSF52029">
    <property type="entry name" value="GroEL apical domain-like"/>
    <property type="match status" value="1"/>
</dbReference>
<evidence type="ECO:0008006" key="7">
    <source>
        <dbReference type="Google" id="ProtNLM"/>
    </source>
</evidence>
<keyword evidence="2" id="KW-0143">Chaperone</keyword>
<dbReference type="Pfam" id="PF00118">
    <property type="entry name" value="Cpn60_TCP1"/>
    <property type="match status" value="1"/>
</dbReference>
<dbReference type="InterPro" id="IPR027410">
    <property type="entry name" value="TCP-1-like_intermed_sf"/>
</dbReference>
<evidence type="ECO:0000256" key="2">
    <source>
        <dbReference type="ARBA" id="ARBA00023186"/>
    </source>
</evidence>
<feature type="coiled-coil region" evidence="4">
    <location>
        <begin position="371"/>
        <end position="398"/>
    </location>
</feature>
<dbReference type="InterPro" id="IPR027409">
    <property type="entry name" value="GroEL-like_apical_dom_sf"/>
</dbReference>
<dbReference type="GO" id="GO:0140662">
    <property type="term" value="F:ATP-dependent protein folding chaperone"/>
    <property type="evidence" value="ECO:0007669"/>
    <property type="project" value="InterPro"/>
</dbReference>
<dbReference type="Gene3D" id="1.10.560.10">
    <property type="entry name" value="GroEL-like equatorial domain"/>
    <property type="match status" value="1"/>
</dbReference>
<evidence type="ECO:0000313" key="6">
    <source>
        <dbReference type="Proteomes" id="UP001461498"/>
    </source>
</evidence>
<dbReference type="InterPro" id="IPR001844">
    <property type="entry name" value="Cpn60/GroEL"/>
</dbReference>
<dbReference type="Gene3D" id="3.50.7.10">
    <property type="entry name" value="GroEL"/>
    <property type="match status" value="1"/>
</dbReference>
<accession>A0AAW1CDZ0</accession>
<dbReference type="EMBL" id="JAPXFL010000089">
    <property type="protein sequence ID" value="KAK9496333.1"/>
    <property type="molecule type" value="Genomic_DNA"/>
</dbReference>
<evidence type="ECO:0000256" key="3">
    <source>
        <dbReference type="RuleBase" id="RU000418"/>
    </source>
</evidence>
<comment type="similarity">
    <text evidence="1 3">Belongs to the chaperonin (HSP60) family.</text>
</comment>
<gene>
    <name evidence="5" type="ORF">O3M35_013352</name>
</gene>
<evidence type="ECO:0000256" key="1">
    <source>
        <dbReference type="ARBA" id="ARBA00006607"/>
    </source>
</evidence>
<sequence length="548" mass="59214">MFTRILLLKNKLTLNGCRFYAKEIKFGNEGKTLLLKGAETLANVVSVTLGPKACSVIVDAKNPKISKDGAFVANSISLEDSYENIGVQIMKKMADTTNKEASNGTKSATVLAKAIAKEGYNRIIKGSNPVEIRKGILDAVDVVSKQLDKLSRLVIGKDDIEKVATVFAGGDANLGKVVADALTLVGKDGIITVKESEEQLHDTAELSRGVILESGYFMCNFPVDKSGRIKLENVLLLIYNGKIENFQNLVPALEIAVKKHKSLVIIAEDFSSNVAITFAVNHEGVIGIKLISIKIPSDKEFDKDILKDLAYACGGKVCGDESSYKSLNNIDESYIGEVPEVVITKKETVCVHGSNELMLEKAADLRLEIVKTKSEDIKKKLEERLARLESNIVIISIDGTNKDESKKKKDKIYTIIESTKVAMEQGIVPGGGSALVRCTDAVKNMKSPSDDHKIGVKILAYSLSAPFNTIIQNSHGNPAPILVKLKSLPSNIGYDVVTDSYVDAYEAGIIDATKAVKSALTNAANTASLMVNAEAVIVYKFDGTEIVL</sequence>
<dbReference type="NCBIfam" id="NF009487">
    <property type="entry name" value="PRK12849.1"/>
    <property type="match status" value="1"/>
</dbReference>
<dbReference type="SUPFAM" id="SSF54849">
    <property type="entry name" value="GroEL-intermediate domain like"/>
    <property type="match status" value="1"/>
</dbReference>
<dbReference type="Gene3D" id="3.30.260.10">
    <property type="entry name" value="TCP-1-like chaperonin intermediate domain"/>
    <property type="match status" value="1"/>
</dbReference>
<dbReference type="GO" id="GO:0042026">
    <property type="term" value="P:protein refolding"/>
    <property type="evidence" value="ECO:0007669"/>
    <property type="project" value="InterPro"/>
</dbReference>
<protein>
    <recommendedName>
        <fullName evidence="7">Heat shock protein 60</fullName>
    </recommendedName>
</protein>
<dbReference type="GO" id="GO:0005524">
    <property type="term" value="F:ATP binding"/>
    <property type="evidence" value="ECO:0007669"/>
    <property type="project" value="InterPro"/>
</dbReference>
<organism evidence="5 6">
    <name type="scientific">Rhynocoris fuscipes</name>
    <dbReference type="NCBI Taxonomy" id="488301"/>
    <lineage>
        <taxon>Eukaryota</taxon>
        <taxon>Metazoa</taxon>
        <taxon>Ecdysozoa</taxon>
        <taxon>Arthropoda</taxon>
        <taxon>Hexapoda</taxon>
        <taxon>Insecta</taxon>
        <taxon>Pterygota</taxon>
        <taxon>Neoptera</taxon>
        <taxon>Paraneoptera</taxon>
        <taxon>Hemiptera</taxon>
        <taxon>Heteroptera</taxon>
        <taxon>Panheteroptera</taxon>
        <taxon>Cimicomorpha</taxon>
        <taxon>Reduviidae</taxon>
        <taxon>Harpactorinae</taxon>
        <taxon>Harpactorini</taxon>
        <taxon>Rhynocoris</taxon>
    </lineage>
</organism>
<proteinExistence type="inferred from homology"/>
<evidence type="ECO:0000313" key="5">
    <source>
        <dbReference type="EMBL" id="KAK9496333.1"/>
    </source>
</evidence>
<name>A0AAW1CDZ0_9HEMI</name>
<keyword evidence="6" id="KW-1185">Reference proteome</keyword>
<dbReference type="AlphaFoldDB" id="A0AAW1CDZ0"/>
<dbReference type="PRINTS" id="PR00298">
    <property type="entry name" value="CHAPERONIN60"/>
</dbReference>
<dbReference type="PANTHER" id="PTHR45633">
    <property type="entry name" value="60 KDA HEAT SHOCK PROTEIN, MITOCHONDRIAL"/>
    <property type="match status" value="1"/>
</dbReference>
<dbReference type="Proteomes" id="UP001461498">
    <property type="component" value="Unassembled WGS sequence"/>
</dbReference>
<dbReference type="InterPro" id="IPR002423">
    <property type="entry name" value="Cpn60/GroEL/TCP-1"/>
</dbReference>